<dbReference type="EMBL" id="JBJUIK010000007">
    <property type="protein sequence ID" value="KAL3522659.1"/>
    <property type="molecule type" value="Genomic_DNA"/>
</dbReference>
<dbReference type="EMBL" id="JBJUIK010000007">
    <property type="protein sequence ID" value="KAL3522658.1"/>
    <property type="molecule type" value="Genomic_DNA"/>
</dbReference>
<protein>
    <submittedName>
        <fullName evidence="3">Uncharacterized protein</fullName>
    </submittedName>
</protein>
<evidence type="ECO:0000313" key="3">
    <source>
        <dbReference type="EMBL" id="KAL3522659.1"/>
    </source>
</evidence>
<evidence type="ECO:0000313" key="4">
    <source>
        <dbReference type="Proteomes" id="UP001630127"/>
    </source>
</evidence>
<organism evidence="3 4">
    <name type="scientific">Cinchona calisaya</name>
    <dbReference type="NCBI Taxonomy" id="153742"/>
    <lineage>
        <taxon>Eukaryota</taxon>
        <taxon>Viridiplantae</taxon>
        <taxon>Streptophyta</taxon>
        <taxon>Embryophyta</taxon>
        <taxon>Tracheophyta</taxon>
        <taxon>Spermatophyta</taxon>
        <taxon>Magnoliopsida</taxon>
        <taxon>eudicotyledons</taxon>
        <taxon>Gunneridae</taxon>
        <taxon>Pentapetalae</taxon>
        <taxon>asterids</taxon>
        <taxon>lamiids</taxon>
        <taxon>Gentianales</taxon>
        <taxon>Rubiaceae</taxon>
        <taxon>Cinchonoideae</taxon>
        <taxon>Cinchoneae</taxon>
        <taxon>Cinchona</taxon>
    </lineage>
</organism>
<reference evidence="3 4" key="1">
    <citation type="submission" date="2024-11" db="EMBL/GenBank/DDBJ databases">
        <title>A near-complete genome assembly of Cinchona calisaya.</title>
        <authorList>
            <person name="Lian D.C."/>
            <person name="Zhao X.W."/>
            <person name="Wei L."/>
        </authorList>
    </citation>
    <scope>NUCLEOTIDE SEQUENCE [LARGE SCALE GENOMIC DNA]</scope>
    <source>
        <tissue evidence="3">Nenye</tissue>
    </source>
</reference>
<evidence type="ECO:0000313" key="2">
    <source>
        <dbReference type="EMBL" id="KAL3522658.1"/>
    </source>
</evidence>
<sequence>MQSKAKKDQSVVIRNPSPNSVTLYSLHSDKPNPNPSLDAHCLLLSPSLLNPTPSRDRKGLSGLGNLEKQVVPSYKQIQDDSTKVIQALSVIKLNPNSSPTDFALGSKADQILEFSDAIVSQLAMICSSSLNLAVQEIDFSPALVLVSNENVQCSISSVDIEVISNSILTKLHSQIMDDQVFHKCMTRTKKQAHSSDIPSFDSLSNSEKGEPTLHDFQHHIESYRDFNLQMDKRLDSDDHSLTSSNDNKNYSH</sequence>
<dbReference type="Proteomes" id="UP001630127">
    <property type="component" value="Unassembled WGS sequence"/>
</dbReference>
<accession>A0ABD2ZTD1</accession>
<evidence type="ECO:0000256" key="1">
    <source>
        <dbReference type="SAM" id="MobiDB-lite"/>
    </source>
</evidence>
<name>A0ABD2ZTD1_9GENT</name>
<proteinExistence type="predicted"/>
<feature type="compositionally biased region" description="Polar residues" evidence="1">
    <location>
        <begin position="16"/>
        <end position="25"/>
    </location>
</feature>
<gene>
    <name evidence="2" type="ORF">ACH5RR_015492</name>
    <name evidence="3" type="ORF">ACH5RR_015493</name>
</gene>
<dbReference type="AlphaFoldDB" id="A0ABD2ZTD1"/>
<feature type="region of interest" description="Disordered" evidence="1">
    <location>
        <begin position="1"/>
        <end position="37"/>
    </location>
</feature>
<comment type="caution">
    <text evidence="3">The sequence shown here is derived from an EMBL/GenBank/DDBJ whole genome shotgun (WGS) entry which is preliminary data.</text>
</comment>
<keyword evidence="4" id="KW-1185">Reference proteome</keyword>